<name>A0A1I6PPG9_9CAUL</name>
<dbReference type="STRING" id="871741.SAMN05192570_1155"/>
<organism evidence="2 3">
    <name type="scientific">Brevundimonas viscosa</name>
    <dbReference type="NCBI Taxonomy" id="871741"/>
    <lineage>
        <taxon>Bacteria</taxon>
        <taxon>Pseudomonadati</taxon>
        <taxon>Pseudomonadota</taxon>
        <taxon>Alphaproteobacteria</taxon>
        <taxon>Caulobacterales</taxon>
        <taxon>Caulobacteraceae</taxon>
        <taxon>Brevundimonas</taxon>
    </lineage>
</organism>
<dbReference type="AlphaFoldDB" id="A0A1I6PPG9"/>
<keyword evidence="1" id="KW-0472">Membrane</keyword>
<dbReference type="EMBL" id="FOZV01000002">
    <property type="protein sequence ID" value="SFS42091.1"/>
    <property type="molecule type" value="Genomic_DNA"/>
</dbReference>
<evidence type="ECO:0000313" key="2">
    <source>
        <dbReference type="EMBL" id="SFS42091.1"/>
    </source>
</evidence>
<evidence type="ECO:0000256" key="1">
    <source>
        <dbReference type="SAM" id="Phobius"/>
    </source>
</evidence>
<accession>A0A1I6PPG9</accession>
<evidence type="ECO:0000313" key="3">
    <source>
        <dbReference type="Proteomes" id="UP000198788"/>
    </source>
</evidence>
<keyword evidence="3" id="KW-1185">Reference proteome</keyword>
<gene>
    <name evidence="2" type="ORF">SAMN05192570_1155</name>
</gene>
<reference evidence="3" key="1">
    <citation type="submission" date="2016-10" db="EMBL/GenBank/DDBJ databases">
        <authorList>
            <person name="Varghese N."/>
            <person name="Submissions S."/>
        </authorList>
    </citation>
    <scope>NUCLEOTIDE SEQUENCE [LARGE SCALE GENOMIC DNA]</scope>
    <source>
        <strain evidence="3">CGMCC 1.10683</strain>
    </source>
</reference>
<keyword evidence="1" id="KW-0812">Transmembrane</keyword>
<feature type="transmembrane region" description="Helical" evidence="1">
    <location>
        <begin position="6"/>
        <end position="28"/>
    </location>
</feature>
<protein>
    <submittedName>
        <fullName evidence="2">Uncharacterized protein</fullName>
    </submittedName>
</protein>
<proteinExistence type="predicted"/>
<keyword evidence="1" id="KW-1133">Transmembrane helix</keyword>
<sequence>MDRNEAPLWYVVAFVAAWCAVIIGGTCLGMRQSTASAAEQISTE</sequence>
<dbReference type="Proteomes" id="UP000198788">
    <property type="component" value="Unassembled WGS sequence"/>
</dbReference>